<accession>A0ABQ5JT06</accession>
<comment type="caution">
    <text evidence="1">The sequence shown here is derived from an EMBL/GenBank/DDBJ whole genome shotgun (WGS) entry which is preliminary data.</text>
</comment>
<organism evidence="1 2">
    <name type="scientific">Aduncisulcus paluster</name>
    <dbReference type="NCBI Taxonomy" id="2918883"/>
    <lineage>
        <taxon>Eukaryota</taxon>
        <taxon>Metamonada</taxon>
        <taxon>Carpediemonas-like organisms</taxon>
        <taxon>Aduncisulcus</taxon>
    </lineage>
</organism>
<evidence type="ECO:0000313" key="2">
    <source>
        <dbReference type="Proteomes" id="UP001057375"/>
    </source>
</evidence>
<feature type="non-terminal residue" evidence="1">
    <location>
        <position position="1"/>
    </location>
</feature>
<gene>
    <name evidence="1" type="ORF">ADUPG1_003947</name>
</gene>
<reference evidence="1" key="1">
    <citation type="submission" date="2022-03" db="EMBL/GenBank/DDBJ databases">
        <title>Draft genome sequence of Aduncisulcus paluster, a free-living microaerophilic Fornicata.</title>
        <authorList>
            <person name="Yuyama I."/>
            <person name="Kume K."/>
            <person name="Tamura T."/>
            <person name="Inagaki Y."/>
            <person name="Hashimoto T."/>
        </authorList>
    </citation>
    <scope>NUCLEOTIDE SEQUENCE</scope>
    <source>
        <strain evidence="1">NY0171</strain>
    </source>
</reference>
<name>A0ABQ5JT06_9EUKA</name>
<proteinExistence type="predicted"/>
<evidence type="ECO:0000313" key="1">
    <source>
        <dbReference type="EMBL" id="GKT13178.1"/>
    </source>
</evidence>
<dbReference type="EMBL" id="BQXS01005609">
    <property type="protein sequence ID" value="GKT13178.1"/>
    <property type="molecule type" value="Genomic_DNA"/>
</dbReference>
<keyword evidence="2" id="KW-1185">Reference proteome</keyword>
<sequence length="97" mass="10247">APPLCVTSPTIFSLKASLQLSVDLEIHAIALFKTGCITPLYSGATMINAFSAKIDSANFFAASGRPFLSSSTVLYNGRVKSTRFIAVVSTPIVYANS</sequence>
<protein>
    <submittedName>
        <fullName evidence="1">Uncharacterized protein</fullName>
    </submittedName>
</protein>
<dbReference type="Proteomes" id="UP001057375">
    <property type="component" value="Unassembled WGS sequence"/>
</dbReference>